<accession>X1EPM5</accession>
<sequence length="68" mass="7686">MTLEKAIEILTDILQYVKPGDPPDEHDAIKLGIEALKRVKKYRPLYARKYPHLLPGEGIVVLIAYLTG</sequence>
<evidence type="ECO:0000313" key="1">
    <source>
        <dbReference type="EMBL" id="GAH34507.1"/>
    </source>
</evidence>
<gene>
    <name evidence="1" type="ORF">S03H2_17882</name>
</gene>
<dbReference type="EMBL" id="BARU01009249">
    <property type="protein sequence ID" value="GAH34507.1"/>
    <property type="molecule type" value="Genomic_DNA"/>
</dbReference>
<proteinExistence type="predicted"/>
<dbReference type="AlphaFoldDB" id="X1EPM5"/>
<reference evidence="1" key="1">
    <citation type="journal article" date="2014" name="Front. Microbiol.">
        <title>High frequency of phylogenetically diverse reductive dehalogenase-homologous genes in deep subseafloor sedimentary metagenomes.</title>
        <authorList>
            <person name="Kawai M."/>
            <person name="Futagami T."/>
            <person name="Toyoda A."/>
            <person name="Takaki Y."/>
            <person name="Nishi S."/>
            <person name="Hori S."/>
            <person name="Arai W."/>
            <person name="Tsubouchi T."/>
            <person name="Morono Y."/>
            <person name="Uchiyama I."/>
            <person name="Ito T."/>
            <person name="Fujiyama A."/>
            <person name="Inagaki F."/>
            <person name="Takami H."/>
        </authorList>
    </citation>
    <scope>NUCLEOTIDE SEQUENCE</scope>
    <source>
        <strain evidence="1">Expedition CK06-06</strain>
    </source>
</reference>
<protein>
    <submittedName>
        <fullName evidence="1">Uncharacterized protein</fullName>
    </submittedName>
</protein>
<organism evidence="1">
    <name type="scientific">marine sediment metagenome</name>
    <dbReference type="NCBI Taxonomy" id="412755"/>
    <lineage>
        <taxon>unclassified sequences</taxon>
        <taxon>metagenomes</taxon>
        <taxon>ecological metagenomes</taxon>
    </lineage>
</organism>
<comment type="caution">
    <text evidence="1">The sequence shown here is derived from an EMBL/GenBank/DDBJ whole genome shotgun (WGS) entry which is preliminary data.</text>
</comment>
<name>X1EPM5_9ZZZZ</name>